<keyword evidence="3" id="KW-1003">Cell membrane</keyword>
<evidence type="ECO:0000256" key="2">
    <source>
        <dbReference type="ARBA" id="ARBA00004713"/>
    </source>
</evidence>
<dbReference type="EMBL" id="JAUCGM010000892">
    <property type="protein sequence ID" value="MDM8563809.1"/>
    <property type="molecule type" value="Genomic_DNA"/>
</dbReference>
<keyword evidence="6" id="KW-0808">Transferase</keyword>
<accession>A0ABT7VW61</accession>
<keyword evidence="5" id="KW-0328">Glycosyltransferase</keyword>
<evidence type="ECO:0000256" key="12">
    <source>
        <dbReference type="ARBA" id="ARBA00044330"/>
    </source>
</evidence>
<sequence length="318" mass="35530">MHILIVKTSSLGDVIHTLPALTDARKHYPQLQCDWLVEEAFAEIPSWHPAVKRVIPVALRRWRKRPWQTWQSGEWHQFIQILTSQQYDKIIDAQGLIKSAFLTYQARGVRCGLDRHSAREPLAALAYQQRYSIAKNQHAVTRVRQLFAKVLGYSTSGEPDYGICHFQKQSNANKPILFLHGTTWVTKHWPNIYWIALAERVTAEGLTIRLPWGNEQEYIRAKQIAAVHPNISLIPKTNLYGIASALAQARAVVGVDTGLAHLAAALDVPSLTLYGATEPALTGTYGSQQKLMQANFPCAPCLNQQCTYQGGGTITPAC</sequence>
<comment type="caution">
    <text evidence="14">The sequence shown here is derived from an EMBL/GenBank/DDBJ whole genome shotgun (WGS) entry which is preliminary data.</text>
</comment>
<comment type="catalytic activity">
    <reaction evidence="13">
        <text>an alpha-Kdo-(2-&gt;4)-alpha-Kdo-(2-&gt;6)-lipid A + ADP-L-glycero-beta-D-manno-heptose = an L-alpha-D-Hep-(1-&gt;5)-[alpha-Kdo-(2-&gt;4)]-alpha-Kdo-(2-&gt;6)-lipid A + ADP + H(+)</text>
        <dbReference type="Rhea" id="RHEA:74067"/>
        <dbReference type="ChEBI" id="CHEBI:15378"/>
        <dbReference type="ChEBI" id="CHEBI:61506"/>
        <dbReference type="ChEBI" id="CHEBI:176431"/>
        <dbReference type="ChEBI" id="CHEBI:193068"/>
        <dbReference type="ChEBI" id="CHEBI:456216"/>
        <dbReference type="EC" id="2.4.99.23"/>
    </reaction>
</comment>
<proteinExistence type="inferred from homology"/>
<comment type="subcellular location">
    <subcellularLocation>
        <location evidence="1">Cell inner membrane</location>
        <topology evidence="1">Peripheral membrane protein</topology>
        <orientation evidence="1">Cytoplasmic side</orientation>
    </subcellularLocation>
</comment>
<evidence type="ECO:0000313" key="14">
    <source>
        <dbReference type="EMBL" id="MDM8563809.1"/>
    </source>
</evidence>
<evidence type="ECO:0000313" key="15">
    <source>
        <dbReference type="Proteomes" id="UP001171945"/>
    </source>
</evidence>
<keyword evidence="15" id="KW-1185">Reference proteome</keyword>
<dbReference type="CDD" id="cd03789">
    <property type="entry name" value="GT9_LPS_heptosyltransferase"/>
    <property type="match status" value="1"/>
</dbReference>
<dbReference type="Proteomes" id="UP001171945">
    <property type="component" value="Unassembled WGS sequence"/>
</dbReference>
<gene>
    <name evidence="14" type="primary">waaC</name>
    <name evidence="14" type="ORF">QUF54_10695</name>
</gene>
<dbReference type="NCBIfam" id="TIGR02193">
    <property type="entry name" value="heptsyl_trn_I"/>
    <property type="match status" value="1"/>
</dbReference>
<evidence type="ECO:0000256" key="13">
    <source>
        <dbReference type="ARBA" id="ARBA00049201"/>
    </source>
</evidence>
<dbReference type="EC" id="2.4.99.23" evidence="10"/>
<evidence type="ECO:0000256" key="6">
    <source>
        <dbReference type="ARBA" id="ARBA00022679"/>
    </source>
</evidence>
<dbReference type="PANTHER" id="PTHR30160">
    <property type="entry name" value="TETRAACYLDISACCHARIDE 4'-KINASE-RELATED"/>
    <property type="match status" value="1"/>
</dbReference>
<comment type="pathway">
    <text evidence="2">Bacterial outer membrane biogenesis; LPS core biosynthesis.</text>
</comment>
<feature type="non-terminal residue" evidence="14">
    <location>
        <position position="318"/>
    </location>
</feature>
<evidence type="ECO:0000256" key="7">
    <source>
        <dbReference type="ARBA" id="ARBA00022985"/>
    </source>
</evidence>
<evidence type="ECO:0000256" key="4">
    <source>
        <dbReference type="ARBA" id="ARBA00022519"/>
    </source>
</evidence>
<dbReference type="SUPFAM" id="SSF53756">
    <property type="entry name" value="UDP-Glycosyltransferase/glycogen phosphorylase"/>
    <property type="match status" value="1"/>
</dbReference>
<evidence type="ECO:0000256" key="10">
    <source>
        <dbReference type="ARBA" id="ARBA00044041"/>
    </source>
</evidence>
<protein>
    <recommendedName>
        <fullName evidence="11">Lipopolysaccharide heptosyltransferase 1</fullName>
        <ecNumber evidence="10">2.4.99.23</ecNumber>
    </recommendedName>
    <alternativeName>
        <fullName evidence="12">ADP-heptose:lipopolysaccharide heptosyltransferase I</fullName>
    </alternativeName>
</protein>
<keyword evidence="7" id="KW-0448">Lipopolysaccharide biosynthesis</keyword>
<evidence type="ECO:0000256" key="9">
    <source>
        <dbReference type="ARBA" id="ARBA00043995"/>
    </source>
</evidence>
<dbReference type="InterPro" id="IPR051199">
    <property type="entry name" value="LPS_LOS_Heptosyltrfase"/>
</dbReference>
<comment type="similarity">
    <text evidence="9">Belongs to the glycosyltransferase 9 family.</text>
</comment>
<evidence type="ECO:0000256" key="8">
    <source>
        <dbReference type="ARBA" id="ARBA00023136"/>
    </source>
</evidence>
<keyword evidence="4" id="KW-0997">Cell inner membrane</keyword>
<organism evidence="14 15">
    <name type="scientific">Candidatus Marithioploca araucensis</name>
    <dbReference type="NCBI Taxonomy" id="70273"/>
    <lineage>
        <taxon>Bacteria</taxon>
        <taxon>Pseudomonadati</taxon>
        <taxon>Pseudomonadota</taxon>
        <taxon>Gammaproteobacteria</taxon>
        <taxon>Thiotrichales</taxon>
        <taxon>Thiotrichaceae</taxon>
        <taxon>Candidatus Marithioploca</taxon>
    </lineage>
</organism>
<evidence type="ECO:0000256" key="5">
    <source>
        <dbReference type="ARBA" id="ARBA00022676"/>
    </source>
</evidence>
<dbReference type="InterPro" id="IPR011908">
    <property type="entry name" value="LipoPS_heptosylTferase-I"/>
</dbReference>
<dbReference type="Pfam" id="PF01075">
    <property type="entry name" value="Glyco_transf_9"/>
    <property type="match status" value="1"/>
</dbReference>
<evidence type="ECO:0000256" key="1">
    <source>
        <dbReference type="ARBA" id="ARBA00004515"/>
    </source>
</evidence>
<dbReference type="Gene3D" id="3.40.50.2000">
    <property type="entry name" value="Glycogen Phosphorylase B"/>
    <property type="match status" value="2"/>
</dbReference>
<reference evidence="14" key="1">
    <citation type="submission" date="2023-06" db="EMBL/GenBank/DDBJ databases">
        <title>Uncultivated large filamentous bacteria from sulfidic sediments reveal new species and different genomic features in energy metabolism and defense.</title>
        <authorList>
            <person name="Fonseca A."/>
        </authorList>
    </citation>
    <scope>NUCLEOTIDE SEQUENCE</scope>
    <source>
        <strain evidence="14">HSG4</strain>
    </source>
</reference>
<evidence type="ECO:0000256" key="3">
    <source>
        <dbReference type="ARBA" id="ARBA00022475"/>
    </source>
</evidence>
<dbReference type="InterPro" id="IPR002201">
    <property type="entry name" value="Glyco_trans_9"/>
</dbReference>
<keyword evidence="8" id="KW-0472">Membrane</keyword>
<name>A0ABT7VW61_9GAMM</name>
<evidence type="ECO:0000256" key="11">
    <source>
        <dbReference type="ARBA" id="ARBA00044190"/>
    </source>
</evidence>
<dbReference type="PANTHER" id="PTHR30160:SF19">
    <property type="entry name" value="LIPOPOLYSACCHARIDE HEPTOSYLTRANSFERASE 1"/>
    <property type="match status" value="1"/>
</dbReference>